<name>A0A9P5Q7I7_9AGAR</name>
<comment type="caution">
    <text evidence="3">The sequence shown here is derived from an EMBL/GenBank/DDBJ whole genome shotgun (WGS) entry which is preliminary data.</text>
</comment>
<evidence type="ECO:0000256" key="1">
    <source>
        <dbReference type="SAM" id="MobiDB-lite"/>
    </source>
</evidence>
<feature type="compositionally biased region" description="Low complexity" evidence="1">
    <location>
        <begin position="61"/>
        <end position="98"/>
    </location>
</feature>
<feature type="compositionally biased region" description="Low complexity" evidence="1">
    <location>
        <begin position="198"/>
        <end position="211"/>
    </location>
</feature>
<gene>
    <name evidence="3" type="ORF">BDP27DRAFT_1314137</name>
</gene>
<keyword evidence="4" id="KW-1185">Reference proteome</keyword>
<feature type="region of interest" description="Disordered" evidence="1">
    <location>
        <begin position="452"/>
        <end position="489"/>
    </location>
</feature>
<feature type="compositionally biased region" description="Low complexity" evidence="1">
    <location>
        <begin position="224"/>
        <end position="242"/>
    </location>
</feature>
<feature type="compositionally biased region" description="Basic and acidic residues" evidence="1">
    <location>
        <begin position="586"/>
        <end position="595"/>
    </location>
</feature>
<keyword evidence="2" id="KW-0812">Transmembrane</keyword>
<reference evidence="3" key="1">
    <citation type="submission" date="2020-11" db="EMBL/GenBank/DDBJ databases">
        <authorList>
            <consortium name="DOE Joint Genome Institute"/>
            <person name="Ahrendt S."/>
            <person name="Riley R."/>
            <person name="Andreopoulos W."/>
            <person name="Labutti K."/>
            <person name="Pangilinan J."/>
            <person name="Ruiz-Duenas F.J."/>
            <person name="Barrasa J.M."/>
            <person name="Sanchez-Garcia M."/>
            <person name="Camarero S."/>
            <person name="Miyauchi S."/>
            <person name="Serrano A."/>
            <person name="Linde D."/>
            <person name="Babiker R."/>
            <person name="Drula E."/>
            <person name="Ayuso-Fernandez I."/>
            <person name="Pacheco R."/>
            <person name="Padilla G."/>
            <person name="Ferreira P."/>
            <person name="Barriuso J."/>
            <person name="Kellner H."/>
            <person name="Castanera R."/>
            <person name="Alfaro M."/>
            <person name="Ramirez L."/>
            <person name="Pisabarro A.G."/>
            <person name="Kuo A."/>
            <person name="Tritt A."/>
            <person name="Lipzen A."/>
            <person name="He G."/>
            <person name="Yan M."/>
            <person name="Ng V."/>
            <person name="Cullen D."/>
            <person name="Martin F."/>
            <person name="Rosso M.-N."/>
            <person name="Henrissat B."/>
            <person name="Hibbett D."/>
            <person name="Martinez A.T."/>
            <person name="Grigoriev I.V."/>
        </authorList>
    </citation>
    <scope>NUCLEOTIDE SEQUENCE</scope>
    <source>
        <strain evidence="3">AH 40177</strain>
    </source>
</reference>
<feature type="region of interest" description="Disordered" evidence="1">
    <location>
        <begin position="618"/>
        <end position="637"/>
    </location>
</feature>
<keyword evidence="2" id="KW-1133">Transmembrane helix</keyword>
<organism evidence="3 4">
    <name type="scientific">Rhodocollybia butyracea</name>
    <dbReference type="NCBI Taxonomy" id="206335"/>
    <lineage>
        <taxon>Eukaryota</taxon>
        <taxon>Fungi</taxon>
        <taxon>Dikarya</taxon>
        <taxon>Basidiomycota</taxon>
        <taxon>Agaricomycotina</taxon>
        <taxon>Agaricomycetes</taxon>
        <taxon>Agaricomycetidae</taxon>
        <taxon>Agaricales</taxon>
        <taxon>Marasmiineae</taxon>
        <taxon>Omphalotaceae</taxon>
        <taxon>Rhodocollybia</taxon>
    </lineage>
</organism>
<dbReference type="AlphaFoldDB" id="A0A9P5Q7I7"/>
<feature type="region of interest" description="Disordered" evidence="1">
    <location>
        <begin position="502"/>
        <end position="522"/>
    </location>
</feature>
<evidence type="ECO:0000313" key="3">
    <source>
        <dbReference type="EMBL" id="KAF9076254.1"/>
    </source>
</evidence>
<accession>A0A9P5Q7I7</accession>
<protein>
    <submittedName>
        <fullName evidence="3">Uncharacterized protein</fullName>
    </submittedName>
</protein>
<feature type="compositionally biased region" description="Low complexity" evidence="1">
    <location>
        <begin position="108"/>
        <end position="166"/>
    </location>
</feature>
<proteinExistence type="predicted"/>
<feature type="compositionally biased region" description="Polar residues" evidence="1">
    <location>
        <begin position="167"/>
        <end position="183"/>
    </location>
</feature>
<dbReference type="EMBL" id="JADNRY010000007">
    <property type="protein sequence ID" value="KAF9076254.1"/>
    <property type="molecule type" value="Genomic_DNA"/>
</dbReference>
<sequence length="660" mass="67726">MGVASSKSKLISSTPLISNSSSIHFPSSNQSSASVVAPDVSSVNQSSVTSALPPASATGGQSSAFVVASPASSSPQAATSNSTLTSSSTTEISTSGSTMPAPPSASHSPGTGDDSDPTSGSTNSSSIASSSSTHSSSSSVSSTQGRTDVGDSSSSPAASTTSKTQAGATTSANPGDSTSSPKASANGILIPSNTLPVSSNNLSKGSSSTSNADGVQGTPSKAGSTSVRVVTSPSSTVTGTITEGPASTLSTPVGITTVSSGHTQVSFPALVTFVSTSTEANGALTTWTSILANPTNAAVEGTSDKSFLHNEGAVAGVFTVVGILASALAICSFLICRRRRRRNARRHQWIDNIQKRLPAPDTGLESPSDAPAMRSLNPNDNYYHFETSSPHTARPFFTVEDSVARNDDLRAPRDTVPSNSLGLMEATRISPFDDYLYPGHREDNPIGLAVTTNSPPVHQARPSLQSRPSFAQSSPSIYPPSLPLPNDNASVYEDIDLTSQPVEQRKTEASATGHYAPPSPVSPGDGPFDDMFGIKPTAPAIASPPLVATPIPHRPARSSLRETPSKIITDHSLVTPPSSLSGHGHGNADELERESSPSPSSMSGLSALDEVAPLSFAVVQPVPQPRPKSASKSIEDIVMRRTLLDVRPRPSRDSIPNAAK</sequence>
<keyword evidence="2" id="KW-0472">Membrane</keyword>
<feature type="transmembrane region" description="Helical" evidence="2">
    <location>
        <begin position="313"/>
        <end position="336"/>
    </location>
</feature>
<feature type="compositionally biased region" description="Polar residues" evidence="1">
    <location>
        <begin position="452"/>
        <end position="472"/>
    </location>
</feature>
<dbReference type="Proteomes" id="UP000772434">
    <property type="component" value="Unassembled WGS sequence"/>
</dbReference>
<feature type="region of interest" description="Disordered" evidence="1">
    <location>
        <begin position="570"/>
        <end position="607"/>
    </location>
</feature>
<feature type="compositionally biased region" description="Low complexity" evidence="1">
    <location>
        <begin position="17"/>
        <end position="43"/>
    </location>
</feature>
<dbReference type="OrthoDB" id="3250803at2759"/>
<evidence type="ECO:0000256" key="2">
    <source>
        <dbReference type="SAM" id="Phobius"/>
    </source>
</evidence>
<evidence type="ECO:0000313" key="4">
    <source>
        <dbReference type="Proteomes" id="UP000772434"/>
    </source>
</evidence>
<feature type="region of interest" description="Disordered" evidence="1">
    <location>
        <begin position="17"/>
        <end position="245"/>
    </location>
</feature>